<evidence type="ECO:0000256" key="1">
    <source>
        <dbReference type="ARBA" id="ARBA00008164"/>
    </source>
</evidence>
<evidence type="ECO:0000313" key="5">
    <source>
        <dbReference type="WBParaSite" id="TMUE_2000009815.1"/>
    </source>
</evidence>
<comment type="similarity">
    <text evidence="1">Belongs to the band 7/mec-2 family.</text>
</comment>
<dbReference type="InterPro" id="IPR036013">
    <property type="entry name" value="Band_7/SPFH_dom_sf"/>
</dbReference>
<dbReference type="Gene3D" id="3.30.479.30">
    <property type="entry name" value="Band 7 domain"/>
    <property type="match status" value="1"/>
</dbReference>
<dbReference type="SMART" id="SM00244">
    <property type="entry name" value="PHB"/>
    <property type="match status" value="1"/>
</dbReference>
<dbReference type="Pfam" id="PF01145">
    <property type="entry name" value="Band_7"/>
    <property type="match status" value="1"/>
</dbReference>
<reference evidence="5" key="1">
    <citation type="submission" date="2019-12" db="UniProtKB">
        <authorList>
            <consortium name="WormBaseParasite"/>
        </authorList>
    </citation>
    <scope>IDENTIFICATION</scope>
</reference>
<dbReference type="PRINTS" id="PR00721">
    <property type="entry name" value="STOMATIN"/>
</dbReference>
<dbReference type="WBParaSite" id="TMUE_2000009815.1">
    <property type="protein sequence ID" value="TMUE_2000009815.1"/>
    <property type="gene ID" value="WBGene00300738"/>
</dbReference>
<dbReference type="AlphaFoldDB" id="A0A5S6QRF5"/>
<protein>
    <submittedName>
        <fullName evidence="5">PHB domain-containing protein</fullName>
    </submittedName>
</protein>
<dbReference type="SUPFAM" id="SSF117892">
    <property type="entry name" value="Band 7/SPFH domain"/>
    <property type="match status" value="1"/>
</dbReference>
<dbReference type="GO" id="GO:0005886">
    <property type="term" value="C:plasma membrane"/>
    <property type="evidence" value="ECO:0007669"/>
    <property type="project" value="InterPro"/>
</dbReference>
<dbReference type="InterPro" id="IPR043202">
    <property type="entry name" value="Band-7_stomatin-like"/>
</dbReference>
<dbReference type="InterPro" id="IPR001107">
    <property type="entry name" value="Band_7"/>
</dbReference>
<dbReference type="InterPro" id="IPR001972">
    <property type="entry name" value="Stomatin_HflK_fam"/>
</dbReference>
<keyword evidence="4" id="KW-1185">Reference proteome</keyword>
<dbReference type="PANTHER" id="PTHR10264:SF19">
    <property type="entry name" value="AT06885P-RELATED"/>
    <property type="match status" value="1"/>
</dbReference>
<accession>A0A5S6QRF5</accession>
<dbReference type="Proteomes" id="UP000046395">
    <property type="component" value="Unassembled WGS sequence"/>
</dbReference>
<dbReference type="PANTHER" id="PTHR10264">
    <property type="entry name" value="BAND 7 PROTEIN-RELATED"/>
    <property type="match status" value="1"/>
</dbReference>
<feature type="domain" description="Band 7" evidence="3">
    <location>
        <begin position="48"/>
        <end position="208"/>
    </location>
</feature>
<evidence type="ECO:0000256" key="2">
    <source>
        <dbReference type="SAM" id="MobiDB-lite"/>
    </source>
</evidence>
<feature type="region of interest" description="Disordered" evidence="2">
    <location>
        <begin position="1"/>
        <end position="20"/>
    </location>
</feature>
<proteinExistence type="inferred from homology"/>
<sequence length="266" mass="29689">MTPSNLHASKQIPLEYDETQQPGGTAHRMLAAFMHVIWTLTFPITFPCSVRVLQPFESVVVHRLGKVTVYGGKDKRCICWINPLTDRIQTFDTRPIEIELSEQKYFTAEMVPVSLSLTVRQQIFNPTKLVMTTKHFVPSDTLTFIQATTLDVIASTTLSELCGQRRVVTQRITETANALSTSWGIAYDVFITDAQVPSDVAEALKLEAEVVSRIYAMEVEKKVEKESHRIKRKLARATGRLQAVPNACTKSLLKPAGNPEASLQAS</sequence>
<evidence type="ECO:0000259" key="3">
    <source>
        <dbReference type="SMART" id="SM00244"/>
    </source>
</evidence>
<organism evidence="4 5">
    <name type="scientific">Trichuris muris</name>
    <name type="common">Mouse whipworm</name>
    <dbReference type="NCBI Taxonomy" id="70415"/>
    <lineage>
        <taxon>Eukaryota</taxon>
        <taxon>Metazoa</taxon>
        <taxon>Ecdysozoa</taxon>
        <taxon>Nematoda</taxon>
        <taxon>Enoplea</taxon>
        <taxon>Dorylaimia</taxon>
        <taxon>Trichinellida</taxon>
        <taxon>Trichuridae</taxon>
        <taxon>Trichuris</taxon>
    </lineage>
</organism>
<evidence type="ECO:0000313" key="4">
    <source>
        <dbReference type="Proteomes" id="UP000046395"/>
    </source>
</evidence>
<dbReference type="STRING" id="70415.A0A5S6QRF5"/>
<name>A0A5S6QRF5_TRIMR</name>